<name>D7EI92_TRICA</name>
<dbReference type="GO" id="GO:0031616">
    <property type="term" value="C:spindle pole centrosome"/>
    <property type="evidence" value="ECO:0000318"/>
    <property type="project" value="GO_Central"/>
</dbReference>
<comment type="similarity">
    <text evidence="1">Belongs to the SAPAP family.</text>
</comment>
<reference evidence="3 4" key="1">
    <citation type="journal article" date="2008" name="Nature">
        <title>The genome of the model beetle and pest Tribolium castaneum.</title>
        <authorList>
            <consortium name="Tribolium Genome Sequencing Consortium"/>
            <person name="Richards S."/>
            <person name="Gibbs R.A."/>
            <person name="Weinstock G.M."/>
            <person name="Brown S.J."/>
            <person name="Denell R."/>
            <person name="Beeman R.W."/>
            <person name="Gibbs R."/>
            <person name="Beeman R.W."/>
            <person name="Brown S.J."/>
            <person name="Bucher G."/>
            <person name="Friedrich M."/>
            <person name="Grimmelikhuijzen C.J."/>
            <person name="Klingler M."/>
            <person name="Lorenzen M."/>
            <person name="Richards S."/>
            <person name="Roth S."/>
            <person name="Schroder R."/>
            <person name="Tautz D."/>
            <person name="Zdobnov E.M."/>
            <person name="Muzny D."/>
            <person name="Gibbs R.A."/>
            <person name="Weinstock G.M."/>
            <person name="Attaway T."/>
            <person name="Bell S."/>
            <person name="Buhay C.J."/>
            <person name="Chandrabose M.N."/>
            <person name="Chavez D."/>
            <person name="Clerk-Blankenburg K.P."/>
            <person name="Cree A."/>
            <person name="Dao M."/>
            <person name="Davis C."/>
            <person name="Chacko J."/>
            <person name="Dinh H."/>
            <person name="Dugan-Rocha S."/>
            <person name="Fowler G."/>
            <person name="Garner T.T."/>
            <person name="Garnes J."/>
            <person name="Gnirke A."/>
            <person name="Hawes A."/>
            <person name="Hernandez J."/>
            <person name="Hines S."/>
            <person name="Holder M."/>
            <person name="Hume J."/>
            <person name="Jhangiani S.N."/>
            <person name="Joshi V."/>
            <person name="Khan Z.M."/>
            <person name="Jackson L."/>
            <person name="Kovar C."/>
            <person name="Kowis A."/>
            <person name="Lee S."/>
            <person name="Lewis L.R."/>
            <person name="Margolis J."/>
            <person name="Morgan M."/>
            <person name="Nazareth L.V."/>
            <person name="Nguyen N."/>
            <person name="Okwuonu G."/>
            <person name="Parker D."/>
            <person name="Richards S."/>
            <person name="Ruiz S.J."/>
            <person name="Santibanez J."/>
            <person name="Savard J."/>
            <person name="Scherer S.E."/>
            <person name="Schneider B."/>
            <person name="Sodergren E."/>
            <person name="Tautz D."/>
            <person name="Vattahil S."/>
            <person name="Villasana D."/>
            <person name="White C.S."/>
            <person name="Wright R."/>
            <person name="Park Y."/>
            <person name="Beeman R.W."/>
            <person name="Lord J."/>
            <person name="Oppert B."/>
            <person name="Lorenzen M."/>
            <person name="Brown S."/>
            <person name="Wang L."/>
            <person name="Savard J."/>
            <person name="Tautz D."/>
            <person name="Richards S."/>
            <person name="Weinstock G."/>
            <person name="Gibbs R.A."/>
            <person name="Liu Y."/>
            <person name="Worley K."/>
            <person name="Weinstock G."/>
            <person name="Elsik C.G."/>
            <person name="Reese J.T."/>
            <person name="Elhaik E."/>
            <person name="Landan G."/>
            <person name="Graur D."/>
            <person name="Arensburger P."/>
            <person name="Atkinson P."/>
            <person name="Beeman R.W."/>
            <person name="Beidler J."/>
            <person name="Brown S.J."/>
            <person name="Demuth J.P."/>
            <person name="Drury D.W."/>
            <person name="Du Y.Z."/>
            <person name="Fujiwara H."/>
            <person name="Lorenzen M."/>
            <person name="Maselli V."/>
            <person name="Osanai M."/>
            <person name="Park Y."/>
            <person name="Robertson H.M."/>
            <person name="Tu Z."/>
            <person name="Wang J.J."/>
            <person name="Wang S."/>
            <person name="Richards S."/>
            <person name="Song H."/>
            <person name="Zhang L."/>
            <person name="Sodergren E."/>
            <person name="Werner D."/>
            <person name="Stanke M."/>
            <person name="Morgenstern B."/>
            <person name="Solovyev V."/>
            <person name="Kosarev P."/>
            <person name="Brown G."/>
            <person name="Chen H.C."/>
            <person name="Ermolaeva O."/>
            <person name="Hlavina W."/>
            <person name="Kapustin Y."/>
            <person name="Kiryutin B."/>
            <person name="Kitts P."/>
            <person name="Maglott D."/>
            <person name="Pruitt K."/>
            <person name="Sapojnikov V."/>
            <person name="Souvorov A."/>
            <person name="Mackey A.J."/>
            <person name="Waterhouse R.M."/>
            <person name="Wyder S."/>
            <person name="Zdobnov E.M."/>
            <person name="Zdobnov E.M."/>
            <person name="Wyder S."/>
            <person name="Kriventseva E.V."/>
            <person name="Kadowaki T."/>
            <person name="Bork P."/>
            <person name="Aranda M."/>
            <person name="Bao R."/>
            <person name="Beermann A."/>
            <person name="Berns N."/>
            <person name="Bolognesi R."/>
            <person name="Bonneton F."/>
            <person name="Bopp D."/>
            <person name="Brown S.J."/>
            <person name="Bucher G."/>
            <person name="Butts T."/>
            <person name="Chaumot A."/>
            <person name="Denell R.E."/>
            <person name="Ferrier D.E."/>
            <person name="Friedrich M."/>
            <person name="Gordon C.M."/>
            <person name="Jindra M."/>
            <person name="Klingler M."/>
            <person name="Lan Q."/>
            <person name="Lattorff H.M."/>
            <person name="Laudet V."/>
            <person name="von Levetsow C."/>
            <person name="Liu Z."/>
            <person name="Lutz R."/>
            <person name="Lynch J.A."/>
            <person name="da Fonseca R.N."/>
            <person name="Posnien N."/>
            <person name="Reuter R."/>
            <person name="Roth S."/>
            <person name="Savard J."/>
            <person name="Schinko J.B."/>
            <person name="Schmitt C."/>
            <person name="Schoppmeier M."/>
            <person name="Schroder R."/>
            <person name="Shippy T.D."/>
            <person name="Simonnet F."/>
            <person name="Marques-Souza H."/>
            <person name="Tautz D."/>
            <person name="Tomoyasu Y."/>
            <person name="Trauner J."/>
            <person name="Van der Zee M."/>
            <person name="Vervoort M."/>
            <person name="Wittkopp N."/>
            <person name="Wimmer E.A."/>
            <person name="Yang X."/>
            <person name="Jones A.K."/>
            <person name="Sattelle D.B."/>
            <person name="Ebert P.R."/>
            <person name="Nelson D."/>
            <person name="Scott J.G."/>
            <person name="Beeman R.W."/>
            <person name="Muthukrishnan S."/>
            <person name="Kramer K.J."/>
            <person name="Arakane Y."/>
            <person name="Beeman R.W."/>
            <person name="Zhu Q."/>
            <person name="Hogenkamp D."/>
            <person name="Dixit R."/>
            <person name="Oppert B."/>
            <person name="Jiang H."/>
            <person name="Zou Z."/>
            <person name="Marshall J."/>
            <person name="Elpidina E."/>
            <person name="Vinokurov K."/>
            <person name="Oppert C."/>
            <person name="Zou Z."/>
            <person name="Evans J."/>
            <person name="Lu Z."/>
            <person name="Zhao P."/>
            <person name="Sumathipala N."/>
            <person name="Altincicek B."/>
            <person name="Vilcinskas A."/>
            <person name="Williams M."/>
            <person name="Hultmark D."/>
            <person name="Hetru C."/>
            <person name="Jiang H."/>
            <person name="Grimmelikhuijzen C.J."/>
            <person name="Hauser F."/>
            <person name="Cazzamali G."/>
            <person name="Williamson M."/>
            <person name="Park Y."/>
            <person name="Li B."/>
            <person name="Tanaka Y."/>
            <person name="Predel R."/>
            <person name="Neupert S."/>
            <person name="Schachtner J."/>
            <person name="Verleyen P."/>
            <person name="Raible F."/>
            <person name="Bork P."/>
            <person name="Friedrich M."/>
            <person name="Walden K.K."/>
            <person name="Robertson H.M."/>
            <person name="Angeli S."/>
            <person name="Foret S."/>
            <person name="Bucher G."/>
            <person name="Schuetz S."/>
            <person name="Maleszka R."/>
            <person name="Wimmer E.A."/>
            <person name="Beeman R.W."/>
            <person name="Lorenzen M."/>
            <person name="Tomoyasu Y."/>
            <person name="Miller S.C."/>
            <person name="Grossmann D."/>
            <person name="Bucher G."/>
        </authorList>
    </citation>
    <scope>NUCLEOTIDE SEQUENCE [LARGE SCALE GENOMIC DNA]</scope>
    <source>
        <strain evidence="3 4">Georgia GA2</strain>
    </source>
</reference>
<dbReference type="InParanoid" id="D7EI92"/>
<gene>
    <name evidence="3" type="primary">AUGUSTUS-3.0.2_08551</name>
    <name evidence="3" type="ORF">TcasGA2_TC008551</name>
</gene>
<dbReference type="Proteomes" id="UP000007266">
    <property type="component" value="Unassembled WGS sequence"/>
</dbReference>
<dbReference type="eggNOG" id="KOG3971">
    <property type="taxonomic scope" value="Eukaryota"/>
</dbReference>
<dbReference type="OMA" id="MQLEKWK"/>
<dbReference type="OrthoDB" id="10023951at2759"/>
<dbReference type="GO" id="GO:0051382">
    <property type="term" value="P:kinetochore assembly"/>
    <property type="evidence" value="ECO:0000318"/>
    <property type="project" value="GO_Central"/>
</dbReference>
<sequence length="616" mass="70375">MGDLSEYIKNHLYLLHKKKSDLFGTVQERVMKMNTQRKQSRLDDALVKRRIPENMSPIVTPVPKRNKREERREPADPGVNKRLEMLKKWKTEKEKRKEVQKKTSKPIFKVSHVSVALGLPKLEMVNREIKGKPFKSKFAPPNHKFHPPPNIQPIYFDNKDPQSSKNTSRDKKTEKESHKMVTRSQARATSALQKNEAKVKTTGKKTPTKASRMGEKNKTREDSDLTLVPPKQPVTKAKSRAKTEKSNTTKEKNVKHENSDAPMKTPVLTKSEPSSTVQQDKIEETNENKENIDLSLISPDYPVANIQSTESDEVQTPIKVAPPTYISPFVTISRGKNSARKEYVVRKLGQSFSSNIDTPDYTSPKAGAVYFTWLLDSEISRLKDMCDQWTTYKNEMDPPEEAVSMIDVALGQTNLLITKKFEQFRGLIHKCQSEPEEALVTCEDLHGFWDMMHLQVNNLDKRFANLDNLKANNWQEIIPEVKKDVKKKSRKPKTVKASSALREAIQAARKKKQENPDISLNKSNKRVSVMQSEEKKKRISSPGLLMMKVAQFGKNVETPAKSILKETSVKSNQKSQQKSVLFHDEVSVEIRDTDLHNSGVKTPIRRSERLSKGKLF</sequence>
<dbReference type="GO" id="GO:0007052">
    <property type="term" value="P:mitotic spindle organization"/>
    <property type="evidence" value="ECO:0000318"/>
    <property type="project" value="GO_Central"/>
</dbReference>
<proteinExistence type="inferred from homology"/>
<dbReference type="PANTHER" id="PTHR12353:SF1">
    <property type="entry name" value="DISKS LARGE-ASSOCIATED PROTEIN 5"/>
    <property type="match status" value="1"/>
</dbReference>
<dbReference type="PANTHER" id="PTHR12353">
    <property type="entry name" value="DISKS LARGE-ASSOCIATED PROTEIN DAP SAP90/PSD-95-ASSOCIATED PROTEIN"/>
    <property type="match status" value="1"/>
</dbReference>
<evidence type="ECO:0000313" key="3">
    <source>
        <dbReference type="EMBL" id="EFA11687.2"/>
    </source>
</evidence>
<feature type="region of interest" description="Disordered" evidence="2">
    <location>
        <begin position="56"/>
        <end position="79"/>
    </location>
</feature>
<protein>
    <recommendedName>
        <fullName evidence="5">Disks large-associated protein 5</fullName>
    </recommendedName>
</protein>
<dbReference type="Pfam" id="PF03359">
    <property type="entry name" value="GKAP"/>
    <property type="match status" value="1"/>
</dbReference>
<evidence type="ECO:0000256" key="1">
    <source>
        <dbReference type="ARBA" id="ARBA00008839"/>
    </source>
</evidence>
<feature type="compositionally biased region" description="Basic and acidic residues" evidence="2">
    <location>
        <begin position="157"/>
        <end position="179"/>
    </location>
</feature>
<dbReference type="GO" id="GO:0023052">
    <property type="term" value="P:signaling"/>
    <property type="evidence" value="ECO:0007669"/>
    <property type="project" value="InterPro"/>
</dbReference>
<evidence type="ECO:0008006" key="5">
    <source>
        <dbReference type="Google" id="ProtNLM"/>
    </source>
</evidence>
<dbReference type="GO" id="GO:0051642">
    <property type="term" value="P:centrosome localization"/>
    <property type="evidence" value="ECO:0000318"/>
    <property type="project" value="GO_Central"/>
</dbReference>
<dbReference type="AlphaFoldDB" id="D7EI92"/>
<keyword evidence="4" id="KW-1185">Reference proteome</keyword>
<accession>D7EI92</accession>
<feature type="region of interest" description="Disordered" evidence="2">
    <location>
        <begin position="133"/>
        <end position="281"/>
    </location>
</feature>
<organism evidence="3 4">
    <name type="scientific">Tribolium castaneum</name>
    <name type="common">Red flour beetle</name>
    <dbReference type="NCBI Taxonomy" id="7070"/>
    <lineage>
        <taxon>Eukaryota</taxon>
        <taxon>Metazoa</taxon>
        <taxon>Ecdysozoa</taxon>
        <taxon>Arthropoda</taxon>
        <taxon>Hexapoda</taxon>
        <taxon>Insecta</taxon>
        <taxon>Pterygota</taxon>
        <taxon>Neoptera</taxon>
        <taxon>Endopterygota</taxon>
        <taxon>Coleoptera</taxon>
        <taxon>Polyphaga</taxon>
        <taxon>Cucujiformia</taxon>
        <taxon>Tenebrionidae</taxon>
        <taxon>Tenebrionidae incertae sedis</taxon>
        <taxon>Tribolium</taxon>
    </lineage>
</organism>
<dbReference type="EMBL" id="KQ972669">
    <property type="protein sequence ID" value="EFA11687.2"/>
    <property type="molecule type" value="Genomic_DNA"/>
</dbReference>
<dbReference type="GO" id="GO:0005737">
    <property type="term" value="C:cytoplasm"/>
    <property type="evidence" value="ECO:0000318"/>
    <property type="project" value="GO_Central"/>
</dbReference>
<dbReference type="GO" id="GO:0007059">
    <property type="term" value="P:chromosome segregation"/>
    <property type="evidence" value="ECO:0000318"/>
    <property type="project" value="GO_Central"/>
</dbReference>
<feature type="compositionally biased region" description="Basic and acidic residues" evidence="2">
    <location>
        <begin position="241"/>
        <end position="259"/>
    </location>
</feature>
<evidence type="ECO:0000256" key="2">
    <source>
        <dbReference type="SAM" id="MobiDB-lite"/>
    </source>
</evidence>
<feature type="compositionally biased region" description="Basic and acidic residues" evidence="2">
    <location>
        <begin position="212"/>
        <end position="223"/>
    </location>
</feature>
<feature type="compositionally biased region" description="Polar residues" evidence="2">
    <location>
        <begin position="182"/>
        <end position="193"/>
    </location>
</feature>
<dbReference type="GO" id="GO:0005634">
    <property type="term" value="C:nucleus"/>
    <property type="evidence" value="ECO:0000318"/>
    <property type="project" value="GO_Central"/>
</dbReference>
<dbReference type="GO" id="GO:0008017">
    <property type="term" value="F:microtubule binding"/>
    <property type="evidence" value="ECO:0000318"/>
    <property type="project" value="GO_Central"/>
</dbReference>
<dbReference type="InterPro" id="IPR005026">
    <property type="entry name" value="SAPAP"/>
</dbReference>
<reference evidence="3 4" key="2">
    <citation type="journal article" date="2010" name="Nucleic Acids Res.">
        <title>BeetleBase in 2010: revisions to provide comprehensive genomic information for Tribolium castaneum.</title>
        <authorList>
            <person name="Kim H.S."/>
            <person name="Murphy T."/>
            <person name="Xia J."/>
            <person name="Caragea D."/>
            <person name="Park Y."/>
            <person name="Beeman R.W."/>
            <person name="Lorenzen M.D."/>
            <person name="Butcher S."/>
            <person name="Manak J.R."/>
            <person name="Brown S.J."/>
        </authorList>
    </citation>
    <scope>NUCLEOTIDE SEQUENCE [LARGE SCALE GENOMIC DNA]</scope>
    <source>
        <strain evidence="3 4">Georgia GA2</strain>
    </source>
</reference>
<feature type="region of interest" description="Disordered" evidence="2">
    <location>
        <begin position="508"/>
        <end position="539"/>
    </location>
</feature>
<dbReference type="HOGENOM" id="CLU_313162_0_0_1"/>
<dbReference type="KEGG" id="tca:103312878"/>
<dbReference type="STRING" id="7070.D7EI92"/>
<dbReference type="GO" id="GO:0007346">
    <property type="term" value="P:regulation of mitotic cell cycle"/>
    <property type="evidence" value="ECO:0000318"/>
    <property type="project" value="GO_Central"/>
</dbReference>
<evidence type="ECO:0000313" key="4">
    <source>
        <dbReference type="Proteomes" id="UP000007266"/>
    </source>
</evidence>
<feature type="compositionally biased region" description="Basic and acidic residues" evidence="2">
    <location>
        <begin position="67"/>
        <end position="79"/>
    </location>
</feature>